<feature type="transmembrane region" description="Helical" evidence="1">
    <location>
        <begin position="100"/>
        <end position="117"/>
    </location>
</feature>
<keyword evidence="1" id="KW-1133">Transmembrane helix</keyword>
<evidence type="ECO:0000313" key="3">
    <source>
        <dbReference type="Proteomes" id="UP000092611"/>
    </source>
</evidence>
<gene>
    <name evidence="2" type="ORF">A9Z62_00095</name>
</gene>
<comment type="caution">
    <text evidence="2">The sequence shown here is derived from an EMBL/GenBank/DDBJ whole genome shotgun (WGS) entry which is preliminary data.</text>
</comment>
<protein>
    <submittedName>
        <fullName evidence="2">Uncharacterized protein</fullName>
    </submittedName>
</protein>
<dbReference type="AlphaFoldDB" id="A0A1B8PHJ3"/>
<accession>A0A1B8PHJ3</accession>
<dbReference type="Proteomes" id="UP000092611">
    <property type="component" value="Unassembled WGS sequence"/>
</dbReference>
<evidence type="ECO:0000256" key="1">
    <source>
        <dbReference type="SAM" id="Phobius"/>
    </source>
</evidence>
<name>A0A1B8PHJ3_HAEHA</name>
<keyword evidence="1" id="KW-0472">Membrane</keyword>
<proteinExistence type="predicted"/>
<sequence length="132" mass="16080">MKKNSECLKNMFIYISKYKYIFIFIGIIIAIESILIYVEYFSSWISLYICLMLFVVDIEKTFLKKIIMSLICFVILVCFSWVIYRFFVESHENTNQLSDIVLSLFIPFVFYFSDYYWMKSKVKEIQEYEDKK</sequence>
<keyword evidence="1" id="KW-0812">Transmembrane</keyword>
<organism evidence="2 3">
    <name type="scientific">Haemophilus haemolyticus</name>
    <dbReference type="NCBI Taxonomy" id="726"/>
    <lineage>
        <taxon>Bacteria</taxon>
        <taxon>Pseudomonadati</taxon>
        <taxon>Pseudomonadota</taxon>
        <taxon>Gammaproteobacteria</taxon>
        <taxon>Pasteurellales</taxon>
        <taxon>Pasteurellaceae</taxon>
        <taxon>Haemophilus</taxon>
    </lineage>
</organism>
<evidence type="ECO:0000313" key="2">
    <source>
        <dbReference type="EMBL" id="OBX48441.1"/>
    </source>
</evidence>
<dbReference type="EMBL" id="LZDL01000001">
    <property type="protein sequence ID" value="OBX48441.1"/>
    <property type="molecule type" value="Genomic_DNA"/>
</dbReference>
<feature type="transmembrane region" description="Helical" evidence="1">
    <location>
        <begin position="70"/>
        <end position="88"/>
    </location>
</feature>
<dbReference type="RefSeq" id="WP_065245574.1">
    <property type="nucleotide sequence ID" value="NZ_LZDL01000001.1"/>
</dbReference>
<reference evidence="2 3" key="1">
    <citation type="submission" date="2016-06" db="EMBL/GenBank/DDBJ databases">
        <title>Draft genome of Haemophilus haemolyticus CCUG 24149.</title>
        <authorList>
            <person name="Engstrom-Jakobsson H."/>
            <person name="Salva-Serra F."/>
            <person name="Thorell K."/>
            <person name="Gonzales-Siles L."/>
            <person name="Karlsson R."/>
            <person name="Boulund F."/>
            <person name="Engstrand L."/>
            <person name="Kristiansson E."/>
            <person name="Moore E."/>
        </authorList>
    </citation>
    <scope>NUCLEOTIDE SEQUENCE [LARGE SCALE GENOMIC DNA]</scope>
    <source>
        <strain evidence="2 3">CCUG 24149</strain>
    </source>
</reference>
<feature type="transmembrane region" description="Helical" evidence="1">
    <location>
        <begin position="20"/>
        <end position="38"/>
    </location>
</feature>